<evidence type="ECO:0000259" key="1">
    <source>
        <dbReference type="Pfam" id="PF13304"/>
    </source>
</evidence>
<dbReference type="Pfam" id="PF13304">
    <property type="entry name" value="AAA_21"/>
    <property type="match status" value="1"/>
</dbReference>
<dbReference type="AlphaFoldDB" id="A0A7M2QM80"/>
<dbReference type="InterPro" id="IPR027417">
    <property type="entry name" value="P-loop_NTPase"/>
</dbReference>
<dbReference type="Gene3D" id="3.40.50.300">
    <property type="entry name" value="P-loop containing nucleotide triphosphate hydrolases"/>
    <property type="match status" value="1"/>
</dbReference>
<dbReference type="GO" id="GO:0016887">
    <property type="term" value="F:ATP hydrolysis activity"/>
    <property type="evidence" value="ECO:0007669"/>
    <property type="project" value="InterPro"/>
</dbReference>
<dbReference type="InterPro" id="IPR003959">
    <property type="entry name" value="ATPase_AAA_core"/>
</dbReference>
<protein>
    <submittedName>
        <fullName evidence="2">Protein Ea59</fullName>
    </submittedName>
</protein>
<dbReference type="EMBL" id="MT993629">
    <property type="protein sequence ID" value="QOV05694.1"/>
    <property type="molecule type" value="Genomic_DNA"/>
</dbReference>
<feature type="domain" description="ATPase AAA-type core" evidence="1">
    <location>
        <begin position="381"/>
        <end position="446"/>
    </location>
</feature>
<dbReference type="SUPFAM" id="SSF52540">
    <property type="entry name" value="P-loop containing nucleoside triphosphate hydrolases"/>
    <property type="match status" value="1"/>
</dbReference>
<name>A0A7M2QM80_9ZZZZ</name>
<proteinExistence type="predicted"/>
<organism evidence="2">
    <name type="scientific">feces metagenome</name>
    <dbReference type="NCBI Taxonomy" id="1861841"/>
    <lineage>
        <taxon>unclassified sequences</taxon>
        <taxon>metagenomes</taxon>
        <taxon>organismal metagenomes</taxon>
    </lineage>
</organism>
<evidence type="ECO:0000313" key="2">
    <source>
        <dbReference type="EMBL" id="QOV05694.1"/>
    </source>
</evidence>
<accession>A0A7M2QM80</accession>
<sequence length="542" mass="61465">MNFKCVNSLPTHGMPKTVYLLKDNWNDWYYWETLFIVVYCDDDGILSRIGEVKIAEQAMKSESECASSEEKVKFSKPEMPETFLCLSEAFFSLGQSENYYETLNELPEVDRHDILNGLRDCAFNLNIYDLYLNHPAMSGSLLRNISDRTVRETWHDIAYGVEFNKPFNFSYLFPFKDVNDDFVRLEFNITPHDTPPSNVQAIIGRNGVGKTTLFAGLIKGVINQKAIEAQHVGLLQVPAINGTWEDNHSYFTSLTLLSYSPFDRFGPVDAGVIPSGVKYQYIGLMTKDNLLSENNIRKSELRPKSFDELHYEFCRSMSQCLVGARRQRWEDCLKILENDPLFSEADVSKLANIEIIAAGDSADFSVKKWTEEVRAFLNKLSSGHLVTLISITKLIEITEDRSLTLIDEPEAHLHPPLISAYIRAVSHLMSERNGVAIVATHSPVVLQEVRSDCAWVLNRTGRYMSVDRPELETFGENVGALTRAVFNHEVVNTGFYKMISDAAEKYDNFDDLASHFDNKLGGEARALARTLIKAKNKQRTEG</sequence>
<dbReference type="InterPro" id="IPR051396">
    <property type="entry name" value="Bact_Antivir_Def_Nuclease"/>
</dbReference>
<reference evidence="2" key="1">
    <citation type="submission" date="2020-09" db="EMBL/GenBank/DDBJ databases">
        <authorList>
            <person name="Eze J.U."/>
            <person name="Rahube T.O."/>
        </authorList>
    </citation>
    <scope>NUCLEOTIDE SEQUENCE</scope>
</reference>
<dbReference type="PANTHER" id="PTHR43581:SF2">
    <property type="entry name" value="EXCINUCLEASE ATPASE SUBUNIT"/>
    <property type="match status" value="1"/>
</dbReference>
<dbReference type="GO" id="GO:0005524">
    <property type="term" value="F:ATP binding"/>
    <property type="evidence" value="ECO:0007669"/>
    <property type="project" value="InterPro"/>
</dbReference>
<dbReference type="PANTHER" id="PTHR43581">
    <property type="entry name" value="ATP/GTP PHOSPHATASE"/>
    <property type="match status" value="1"/>
</dbReference>